<accession>A0ABQ9XV28</accession>
<protein>
    <recommendedName>
        <fullName evidence="4">DDE-1 domain-containing protein</fullName>
    </recommendedName>
</protein>
<proteinExistence type="predicted"/>
<dbReference type="Proteomes" id="UP001281761">
    <property type="component" value="Unassembled WGS sequence"/>
</dbReference>
<gene>
    <name evidence="2" type="ORF">BLNAU_9730</name>
</gene>
<comment type="caution">
    <text evidence="2">The sequence shown here is derived from an EMBL/GenBank/DDBJ whole genome shotgun (WGS) entry which is preliminary data.</text>
</comment>
<evidence type="ECO:0008006" key="4">
    <source>
        <dbReference type="Google" id="ProtNLM"/>
    </source>
</evidence>
<evidence type="ECO:0000256" key="1">
    <source>
        <dbReference type="SAM" id="MobiDB-lite"/>
    </source>
</evidence>
<organism evidence="2 3">
    <name type="scientific">Blattamonas nauphoetae</name>
    <dbReference type="NCBI Taxonomy" id="2049346"/>
    <lineage>
        <taxon>Eukaryota</taxon>
        <taxon>Metamonada</taxon>
        <taxon>Preaxostyla</taxon>
        <taxon>Oxymonadida</taxon>
        <taxon>Blattamonas</taxon>
    </lineage>
</organism>
<reference evidence="2 3" key="1">
    <citation type="journal article" date="2022" name="bioRxiv">
        <title>Genomics of Preaxostyla Flagellates Illuminates Evolutionary Transitions and the Path Towards Mitochondrial Loss.</title>
        <authorList>
            <person name="Novak L.V.F."/>
            <person name="Treitli S.C."/>
            <person name="Pyrih J."/>
            <person name="Halakuc P."/>
            <person name="Pipaliya S.V."/>
            <person name="Vacek V."/>
            <person name="Brzon O."/>
            <person name="Soukal P."/>
            <person name="Eme L."/>
            <person name="Dacks J.B."/>
            <person name="Karnkowska A."/>
            <person name="Elias M."/>
            <person name="Hampl V."/>
        </authorList>
    </citation>
    <scope>NUCLEOTIDE SEQUENCE [LARGE SCALE GENOMIC DNA]</scope>
    <source>
        <strain evidence="2">NAU3</strain>
        <tissue evidence="2">Gut</tissue>
    </source>
</reference>
<dbReference type="EMBL" id="JARBJD010000068">
    <property type="protein sequence ID" value="KAK2955339.1"/>
    <property type="molecule type" value="Genomic_DNA"/>
</dbReference>
<sequence>MLPPNTTHITQPLNQTVYKKLEGNLRSKYHPPDPVTSAAHRAEIARILPGSLASCLNPDSIQESFEITGIYPLKSGEKTSVKIRQSTLLTENTTPVNQDIPPPISQPKSRKTVIADSFRPRQ</sequence>
<name>A0ABQ9XV28_9EUKA</name>
<evidence type="ECO:0000313" key="3">
    <source>
        <dbReference type="Proteomes" id="UP001281761"/>
    </source>
</evidence>
<keyword evidence="3" id="KW-1185">Reference proteome</keyword>
<evidence type="ECO:0000313" key="2">
    <source>
        <dbReference type="EMBL" id="KAK2955339.1"/>
    </source>
</evidence>
<feature type="region of interest" description="Disordered" evidence="1">
    <location>
        <begin position="90"/>
        <end position="122"/>
    </location>
</feature>